<sequence>MLASDSLSLKAGGNIRIEAQTVTNNVYAGNTKNWTFTADISHVSGLVSSGGNLVMKADKKLDILGSTVTAKGDALLVGKKGVTVASVLDQHEVIGGGKSGFLSKSSYSSSDVTLTNLSSVVSAGKSLTVRSETGDITVAGSHLMAKKDLNVLAGYDDEGNAVAGSKASVKVLSVQDVQNTAFSQKKSGVGLFFTGSGVDIYHSTKTASTTSEIRNVASSLSADGNVTVKAARDIKVIGSVVAAQEYVTLDAGRDLIVGTGLDASASASSRKEKGIGLTWSGGNGGFSIGSGYHASSQYSAYDKVSVARSLIKGDKGVSVTAGDDIVMTAASVISQGHVSLEAKDDIKLLAGLNRESSYQSSKEMFAGITLKVSQNVTGAAQQLQQSVGTFTSGYGGTGYKILGQVSGVLQATDALKSLTNPTVSASLMLGASGSSSSSQAVAYNAVPTTIKGGSLSMTAGGNAHLVGTQIDVKKDLTFDVKGNLTVESAQSYAEASSKANSWNAGVGVSGSLGASGGGLGITVEGGFSKDKSKSWSESQLNAHLTVGGTATIKTGNNATFEGAVVKAKDIDLDVGGNLTVGSRQDTAHSASSSVNGSGSVTVGIGGGPSSVSVSVGGGKSTSDRAWVSEQSGLFATNKLDASVKEHTQLNGAVLNSDTGQLSLDTATLGYSDIKDSDKATSVSGQVGVTLGTQTLPNGQAPTSTGVNVSGSYASHDIEQVTQATVGNGTIVIRDKDKQKQDVKDINRDVDKAQVITKNVRSGVDLYASSAAVEHVAHTIKKEAIGAADLIKSLQQLGQGFSDKDPTTTGSVAERLEALGGGKPIQRNTPKGAVQFIFPNGMVVRFDLQPGQYLQGQVPHINIEWPGTGINEHIDLKP</sequence>
<dbReference type="InterPro" id="IPR025157">
    <property type="entry name" value="Hemagglutinin_rpt"/>
</dbReference>
<dbReference type="AlphaFoldDB" id="I4YYR2"/>
<dbReference type="Pfam" id="PF13332">
    <property type="entry name" value="Fil_haemagg_2"/>
    <property type="match status" value="3"/>
</dbReference>
<proteinExistence type="predicted"/>
<dbReference type="Proteomes" id="UP000003947">
    <property type="component" value="Unassembled WGS sequence"/>
</dbReference>
<dbReference type="eggNOG" id="COG3210">
    <property type="taxonomic scope" value="Bacteria"/>
</dbReference>
<feature type="compositionally biased region" description="Low complexity" evidence="1">
    <location>
        <begin position="589"/>
        <end position="602"/>
    </location>
</feature>
<keyword evidence="3" id="KW-1185">Reference proteome</keyword>
<dbReference type="EMBL" id="JH660641">
    <property type="protein sequence ID" value="EIM29104.1"/>
    <property type="molecule type" value="Genomic_DNA"/>
</dbReference>
<dbReference type="HOGENOM" id="CLU_327836_0_0_5"/>
<evidence type="ECO:0000313" key="2">
    <source>
        <dbReference type="EMBL" id="EIM29104.1"/>
    </source>
</evidence>
<dbReference type="GO" id="GO:0003824">
    <property type="term" value="F:catalytic activity"/>
    <property type="evidence" value="ECO:0007669"/>
    <property type="project" value="UniProtKB-ARBA"/>
</dbReference>
<protein>
    <submittedName>
        <fullName evidence="2">Uncharacterized protein</fullName>
    </submittedName>
</protein>
<dbReference type="OrthoDB" id="2664633at2"/>
<dbReference type="RefSeq" id="WP_009490524.1">
    <property type="nucleotide sequence ID" value="NZ_CP141048.1"/>
</dbReference>
<accession>I4YYR2</accession>
<reference evidence="2 3" key="1">
    <citation type="submission" date="2012-02" db="EMBL/GenBank/DDBJ databases">
        <title>Improved High-Quality Draft sequence of Microvirga sp. WSM3557.</title>
        <authorList>
            <consortium name="US DOE Joint Genome Institute"/>
            <person name="Lucas S."/>
            <person name="Han J."/>
            <person name="Lapidus A."/>
            <person name="Cheng J.-F."/>
            <person name="Goodwin L."/>
            <person name="Pitluck S."/>
            <person name="Peters L."/>
            <person name="Zhang X."/>
            <person name="Detter J.C."/>
            <person name="Han C."/>
            <person name="Tapia R."/>
            <person name="Land M."/>
            <person name="Hauser L."/>
            <person name="Kyrpides N."/>
            <person name="Ivanova N."/>
            <person name="Pagani I."/>
            <person name="Brau L."/>
            <person name="Yates R."/>
            <person name="O'Hara G."/>
            <person name="Rui T."/>
            <person name="Howieson J."/>
            <person name="Reeve W."/>
            <person name="Woyke T."/>
        </authorList>
    </citation>
    <scope>NUCLEOTIDE SEQUENCE [LARGE SCALE GENOMIC DNA]</scope>
    <source>
        <strain evidence="2 3">WSM3557</strain>
    </source>
</reference>
<evidence type="ECO:0000256" key="1">
    <source>
        <dbReference type="SAM" id="MobiDB-lite"/>
    </source>
</evidence>
<feature type="region of interest" description="Disordered" evidence="1">
    <location>
        <begin position="583"/>
        <end position="607"/>
    </location>
</feature>
<dbReference type="STRING" id="864069.MicloDRAFT_00015750"/>
<evidence type="ECO:0000313" key="3">
    <source>
        <dbReference type="Proteomes" id="UP000003947"/>
    </source>
</evidence>
<name>I4YYR2_9HYPH</name>
<dbReference type="PATRIC" id="fig|864069.3.peg.1747"/>
<gene>
    <name evidence="2" type="ORF">MicloDRAFT_00015750</name>
</gene>
<organism evidence="2 3">
    <name type="scientific">Microvirga lotononidis</name>
    <dbReference type="NCBI Taxonomy" id="864069"/>
    <lineage>
        <taxon>Bacteria</taxon>
        <taxon>Pseudomonadati</taxon>
        <taxon>Pseudomonadota</taxon>
        <taxon>Alphaproteobacteria</taxon>
        <taxon>Hyphomicrobiales</taxon>
        <taxon>Methylobacteriaceae</taxon>
        <taxon>Microvirga</taxon>
    </lineage>
</organism>